<dbReference type="Proteomes" id="UP001597187">
    <property type="component" value="Unassembled WGS sequence"/>
</dbReference>
<comment type="caution">
    <text evidence="1">The sequence shown here is derived from an EMBL/GenBank/DDBJ whole genome shotgun (WGS) entry which is preliminary data.</text>
</comment>
<keyword evidence="2" id="KW-1185">Reference proteome</keyword>
<dbReference type="RefSeq" id="WP_250875631.1">
    <property type="nucleotide sequence ID" value="NZ_JALXFV010000010.1"/>
</dbReference>
<protein>
    <submittedName>
        <fullName evidence="1">Uncharacterized protein</fullName>
    </submittedName>
</protein>
<gene>
    <name evidence="1" type="ORF">ACFSBT_20700</name>
</gene>
<reference evidence="1 2" key="1">
    <citation type="journal article" date="2019" name="Int. J. Syst. Evol. Microbiol.">
        <title>The Global Catalogue of Microorganisms (GCM) 10K type strain sequencing project: providing services to taxonomists for standard genome sequencing and annotation.</title>
        <authorList>
            <consortium name="The Broad Institute Genomics Platform"/>
            <consortium name="The Broad Institute Genome Sequencing Center for Infectious Disease"/>
            <person name="Wu L."/>
            <person name="Ma J."/>
        </authorList>
    </citation>
    <scope>NUCLEOTIDE SEQUENCE [LARGE SCALE GENOMIC DNA]</scope>
    <source>
        <strain evidence="1 2">CGMCC 1.12563</strain>
    </source>
</reference>
<sequence>MTRLKRERDFGTFKVQKSGNSHVVTLSRNLDGEQFPNFQGDELREILVDDGDEQYIKLVPSE</sequence>
<accession>A0ABD6B1H7</accession>
<evidence type="ECO:0000313" key="1">
    <source>
        <dbReference type="EMBL" id="MFD1515706.1"/>
    </source>
</evidence>
<evidence type="ECO:0000313" key="2">
    <source>
        <dbReference type="Proteomes" id="UP001597187"/>
    </source>
</evidence>
<organism evidence="1 2">
    <name type="scientific">Halomarina rubra</name>
    <dbReference type="NCBI Taxonomy" id="2071873"/>
    <lineage>
        <taxon>Archaea</taxon>
        <taxon>Methanobacteriati</taxon>
        <taxon>Methanobacteriota</taxon>
        <taxon>Stenosarchaea group</taxon>
        <taxon>Halobacteria</taxon>
        <taxon>Halobacteriales</taxon>
        <taxon>Natronomonadaceae</taxon>
        <taxon>Halomarina</taxon>
    </lineage>
</organism>
<proteinExistence type="predicted"/>
<dbReference type="EMBL" id="JBHUDC010000010">
    <property type="protein sequence ID" value="MFD1515706.1"/>
    <property type="molecule type" value="Genomic_DNA"/>
</dbReference>
<name>A0ABD6B1H7_9EURY</name>
<dbReference type="AlphaFoldDB" id="A0ABD6B1H7"/>